<comment type="caution">
    <text evidence="2">The sequence shown here is derived from an EMBL/GenBank/DDBJ whole genome shotgun (WGS) entry which is preliminary data.</text>
</comment>
<dbReference type="PANTHER" id="PTHR31987:SF1">
    <property type="entry name" value="GLUTAMINASE A"/>
    <property type="match status" value="1"/>
</dbReference>
<protein>
    <recommendedName>
        <fullName evidence="1">Glutaminase A N-terminal domain-containing protein</fullName>
    </recommendedName>
</protein>
<proteinExistence type="predicted"/>
<dbReference type="InterPro" id="IPR033433">
    <property type="entry name" value="GtaA_N"/>
</dbReference>
<dbReference type="EMBL" id="AYKW01000002">
    <property type="protein sequence ID" value="PIL35875.1"/>
    <property type="molecule type" value="Genomic_DNA"/>
</dbReference>
<evidence type="ECO:0000259" key="1">
    <source>
        <dbReference type="Pfam" id="PF17168"/>
    </source>
</evidence>
<dbReference type="AlphaFoldDB" id="A0A2G8SQ27"/>
<accession>A0A2G8SQ27</accession>
<dbReference type="STRING" id="1077348.A0A2G8SQ27"/>
<evidence type="ECO:0000313" key="3">
    <source>
        <dbReference type="Proteomes" id="UP000230002"/>
    </source>
</evidence>
<dbReference type="OrthoDB" id="3918848at2759"/>
<name>A0A2G8SQ27_9APHY</name>
<dbReference type="PANTHER" id="PTHR31987">
    <property type="entry name" value="GLUTAMINASE A-RELATED"/>
    <property type="match status" value="1"/>
</dbReference>
<gene>
    <name evidence="2" type="ORF">GSI_01535</name>
</gene>
<evidence type="ECO:0000313" key="2">
    <source>
        <dbReference type="EMBL" id="PIL35875.1"/>
    </source>
</evidence>
<dbReference type="InterPro" id="IPR052743">
    <property type="entry name" value="Glutaminase_GtaA"/>
</dbReference>
<dbReference type="Pfam" id="PF17168">
    <property type="entry name" value="DUF5127"/>
    <property type="match status" value="1"/>
</dbReference>
<dbReference type="Proteomes" id="UP000230002">
    <property type="component" value="Unassembled WGS sequence"/>
</dbReference>
<sequence>MQAGPMNVTITFLSPVEPDDWVKQSIPFSYLSVEARSLDGQSYPVQLYSDITTEWESGDRTNSVVQWSNANTGSSIYHKVLLQNPQQNVEIANQAQDGTTYYAMPTSQPGISWQIDLASTARDGFQTNGKLTNTAWTAFATIQPNFSVFAFAVDVGTIQSTASPVTWSVGYVRNTSITYTTPGGAVQQRKPYYMTQYKSVEDVIDAFTGDYAAAYNRAVTLDQKIMNDATKISSQYSDIVSLATRQAMGTLDITAGTDSDGNLIPGDVKVFMKNLGTDQFVLSFTSGALL</sequence>
<feature type="domain" description="Glutaminase A N-terminal" evidence="1">
    <location>
        <begin position="1"/>
        <end position="228"/>
    </location>
</feature>
<organism evidence="2 3">
    <name type="scientific">Ganoderma sinense ZZ0214-1</name>
    <dbReference type="NCBI Taxonomy" id="1077348"/>
    <lineage>
        <taxon>Eukaryota</taxon>
        <taxon>Fungi</taxon>
        <taxon>Dikarya</taxon>
        <taxon>Basidiomycota</taxon>
        <taxon>Agaricomycotina</taxon>
        <taxon>Agaricomycetes</taxon>
        <taxon>Polyporales</taxon>
        <taxon>Polyporaceae</taxon>
        <taxon>Ganoderma</taxon>
    </lineage>
</organism>
<reference evidence="2 3" key="1">
    <citation type="journal article" date="2015" name="Sci. Rep.">
        <title>Chromosome-level genome map provides insights into diverse defense mechanisms in the medicinal fungus Ganoderma sinense.</title>
        <authorList>
            <person name="Zhu Y."/>
            <person name="Xu J."/>
            <person name="Sun C."/>
            <person name="Zhou S."/>
            <person name="Xu H."/>
            <person name="Nelson D.R."/>
            <person name="Qian J."/>
            <person name="Song J."/>
            <person name="Luo H."/>
            <person name="Xiang L."/>
            <person name="Li Y."/>
            <person name="Xu Z."/>
            <person name="Ji A."/>
            <person name="Wang L."/>
            <person name="Lu S."/>
            <person name="Hayward A."/>
            <person name="Sun W."/>
            <person name="Li X."/>
            <person name="Schwartz D.C."/>
            <person name="Wang Y."/>
            <person name="Chen S."/>
        </authorList>
    </citation>
    <scope>NUCLEOTIDE SEQUENCE [LARGE SCALE GENOMIC DNA]</scope>
    <source>
        <strain evidence="2 3">ZZ0214-1</strain>
    </source>
</reference>
<keyword evidence="3" id="KW-1185">Reference proteome</keyword>